<gene>
    <name evidence="1" type="ORF">GCM10022226_62060</name>
</gene>
<dbReference type="Proteomes" id="UP001500888">
    <property type="component" value="Unassembled WGS sequence"/>
</dbReference>
<proteinExistence type="predicted"/>
<dbReference type="RefSeq" id="WP_344948223.1">
    <property type="nucleotide sequence ID" value="NZ_BAAAZR010000031.1"/>
</dbReference>
<dbReference type="EMBL" id="BAAAZR010000031">
    <property type="protein sequence ID" value="GAA3832426.1"/>
    <property type="molecule type" value="Genomic_DNA"/>
</dbReference>
<accession>A0ABP7J2J2</accession>
<protein>
    <submittedName>
        <fullName evidence="1">Uncharacterized protein</fullName>
    </submittedName>
</protein>
<evidence type="ECO:0000313" key="1">
    <source>
        <dbReference type="EMBL" id="GAA3832426.1"/>
    </source>
</evidence>
<keyword evidence="2" id="KW-1185">Reference proteome</keyword>
<comment type="caution">
    <text evidence="1">The sequence shown here is derived from an EMBL/GenBank/DDBJ whole genome shotgun (WGS) entry which is preliminary data.</text>
</comment>
<evidence type="ECO:0000313" key="2">
    <source>
        <dbReference type="Proteomes" id="UP001500888"/>
    </source>
</evidence>
<sequence length="55" mass="5759">MQALDLIQAEAQAVSAAQARLTAAVRAAREAGNSWVDIGGAAGISRQSAHERWAR</sequence>
<reference evidence="2" key="1">
    <citation type="journal article" date="2019" name="Int. J. Syst. Evol. Microbiol.">
        <title>The Global Catalogue of Microorganisms (GCM) 10K type strain sequencing project: providing services to taxonomists for standard genome sequencing and annotation.</title>
        <authorList>
            <consortium name="The Broad Institute Genomics Platform"/>
            <consortium name="The Broad Institute Genome Sequencing Center for Infectious Disease"/>
            <person name="Wu L."/>
            <person name="Ma J."/>
        </authorList>
    </citation>
    <scope>NUCLEOTIDE SEQUENCE [LARGE SCALE GENOMIC DNA]</scope>
    <source>
        <strain evidence="2">JCM 16908</strain>
    </source>
</reference>
<name>A0ABP7J2J2_9ACTN</name>
<organism evidence="1 2">
    <name type="scientific">Sphaerisporangium flaviroseum</name>
    <dbReference type="NCBI Taxonomy" id="509199"/>
    <lineage>
        <taxon>Bacteria</taxon>
        <taxon>Bacillati</taxon>
        <taxon>Actinomycetota</taxon>
        <taxon>Actinomycetes</taxon>
        <taxon>Streptosporangiales</taxon>
        <taxon>Streptosporangiaceae</taxon>
        <taxon>Sphaerisporangium</taxon>
    </lineage>
</organism>